<proteinExistence type="predicted"/>
<evidence type="ECO:0000313" key="3">
    <source>
        <dbReference type="Proteomes" id="UP001314169"/>
    </source>
</evidence>
<evidence type="ECO:0000256" key="1">
    <source>
        <dbReference type="SAM" id="MobiDB-lite"/>
    </source>
</evidence>
<dbReference type="Proteomes" id="UP001314169">
    <property type="component" value="Chromosome 9"/>
</dbReference>
<dbReference type="EMBL" id="OY882866">
    <property type="protein sequence ID" value="CAK6449219.1"/>
    <property type="molecule type" value="Genomic_DNA"/>
</dbReference>
<sequence length="139" mass="15907">MCPLGASTREQGRDLASRKRQLCLEMTRCLSPRVQQETHPSDKESRSPHSLRPAPSCKKLWFAHLFSLSGALGPWFSLLSHQFLEKMETVDRKRNTEVGWLSSFTEKFLIHFSFLILASDSPKEMVADLFECKVEGSYT</sequence>
<reference evidence="2" key="1">
    <citation type="submission" date="2023-12" db="EMBL/GenBank/DDBJ databases">
        <authorList>
            <person name="Brown T."/>
        </authorList>
    </citation>
    <scope>NUCLEOTIDE SEQUENCE</scope>
</reference>
<organism evidence="2 3">
    <name type="scientific">Pipistrellus nathusii</name>
    <name type="common">Nathusius' pipistrelle</name>
    <dbReference type="NCBI Taxonomy" id="59473"/>
    <lineage>
        <taxon>Eukaryota</taxon>
        <taxon>Metazoa</taxon>
        <taxon>Chordata</taxon>
        <taxon>Craniata</taxon>
        <taxon>Vertebrata</taxon>
        <taxon>Euteleostomi</taxon>
        <taxon>Mammalia</taxon>
        <taxon>Eutheria</taxon>
        <taxon>Laurasiatheria</taxon>
        <taxon>Chiroptera</taxon>
        <taxon>Yangochiroptera</taxon>
        <taxon>Vespertilionidae</taxon>
        <taxon>Pipistrellus</taxon>
    </lineage>
</organism>
<protein>
    <submittedName>
        <fullName evidence="2">Uncharacterized protein</fullName>
    </submittedName>
</protein>
<accession>A0ABP0AG74</accession>
<evidence type="ECO:0000313" key="2">
    <source>
        <dbReference type="EMBL" id="CAK6449219.1"/>
    </source>
</evidence>
<keyword evidence="3" id="KW-1185">Reference proteome</keyword>
<name>A0ABP0AG74_PIPNA</name>
<gene>
    <name evidence="2" type="ORF">MPIPNATIZW_LOCUS17525</name>
</gene>
<feature type="region of interest" description="Disordered" evidence="1">
    <location>
        <begin position="32"/>
        <end position="52"/>
    </location>
</feature>